<organism evidence="3 4">
    <name type="scientific">Pseudonocardia kongjuensis</name>
    <dbReference type="NCBI Taxonomy" id="102227"/>
    <lineage>
        <taxon>Bacteria</taxon>
        <taxon>Bacillati</taxon>
        <taxon>Actinomycetota</taxon>
        <taxon>Actinomycetes</taxon>
        <taxon>Pseudonocardiales</taxon>
        <taxon>Pseudonocardiaceae</taxon>
        <taxon>Pseudonocardia</taxon>
    </lineage>
</organism>
<name>A0ABN1Y0H2_9PSEU</name>
<evidence type="ECO:0000313" key="3">
    <source>
        <dbReference type="EMBL" id="GAA1394552.1"/>
    </source>
</evidence>
<keyword evidence="2" id="KW-0812">Transmembrane</keyword>
<gene>
    <name evidence="3" type="ORF">GCM10009613_42800</name>
</gene>
<dbReference type="RefSeq" id="WP_344025271.1">
    <property type="nucleotide sequence ID" value="NZ_BAAAJK010000027.1"/>
</dbReference>
<evidence type="ECO:0000256" key="2">
    <source>
        <dbReference type="SAM" id="Phobius"/>
    </source>
</evidence>
<dbReference type="NCBIfam" id="NF038065">
    <property type="entry name" value="Pr6Pr"/>
    <property type="match status" value="1"/>
</dbReference>
<evidence type="ECO:0000313" key="4">
    <source>
        <dbReference type="Proteomes" id="UP001501414"/>
    </source>
</evidence>
<keyword evidence="2" id="KW-1133">Transmembrane helix</keyword>
<evidence type="ECO:0000256" key="1">
    <source>
        <dbReference type="SAM" id="MobiDB-lite"/>
    </source>
</evidence>
<comment type="caution">
    <text evidence="3">The sequence shown here is derived from an EMBL/GenBank/DDBJ whole genome shotgun (WGS) entry which is preliminary data.</text>
</comment>
<accession>A0ABN1Y0H2</accession>
<dbReference type="Proteomes" id="UP001501414">
    <property type="component" value="Unassembled WGS sequence"/>
</dbReference>
<protein>
    <recommendedName>
        <fullName evidence="5">Integral membrane protein</fullName>
    </recommendedName>
</protein>
<dbReference type="EMBL" id="BAAAJK010000027">
    <property type="protein sequence ID" value="GAA1394552.1"/>
    <property type="molecule type" value="Genomic_DNA"/>
</dbReference>
<reference evidence="3 4" key="1">
    <citation type="journal article" date="2019" name="Int. J. Syst. Evol. Microbiol.">
        <title>The Global Catalogue of Microorganisms (GCM) 10K type strain sequencing project: providing services to taxonomists for standard genome sequencing and annotation.</title>
        <authorList>
            <consortium name="The Broad Institute Genomics Platform"/>
            <consortium name="The Broad Institute Genome Sequencing Center for Infectious Disease"/>
            <person name="Wu L."/>
            <person name="Ma J."/>
        </authorList>
    </citation>
    <scope>NUCLEOTIDE SEQUENCE [LARGE SCALE GENOMIC DNA]</scope>
    <source>
        <strain evidence="3 4">JCM 11896</strain>
    </source>
</reference>
<feature type="transmembrane region" description="Helical" evidence="2">
    <location>
        <begin position="73"/>
        <end position="90"/>
    </location>
</feature>
<feature type="transmembrane region" description="Helical" evidence="2">
    <location>
        <begin position="43"/>
        <end position="61"/>
    </location>
</feature>
<sequence length="212" mass="22592">MTVPPRPALAVLLRAAIVLCVVAALVAVELTSRSGVGWRLTTFTYQANVLAAVFYAGTLLTRRLDARPGLRGAVVLYLLGAGLVWLVFLIDRSTGFTPANVLLHLVVPALALADWLLTGRDRPGARWWHPLPWLLYPAGYLALVQLVLDGAPYYFLDVRVLGSTGLVLNVVGLGVGFLVLGLLVVALGPRGQDDRKRSISAANGSGSSSISR</sequence>
<feature type="region of interest" description="Disordered" evidence="1">
    <location>
        <begin position="193"/>
        <end position="212"/>
    </location>
</feature>
<keyword evidence="4" id="KW-1185">Reference proteome</keyword>
<keyword evidence="2" id="KW-0472">Membrane</keyword>
<feature type="transmembrane region" description="Helical" evidence="2">
    <location>
        <begin position="166"/>
        <end position="187"/>
    </location>
</feature>
<evidence type="ECO:0008006" key="5">
    <source>
        <dbReference type="Google" id="ProtNLM"/>
    </source>
</evidence>
<feature type="compositionally biased region" description="Low complexity" evidence="1">
    <location>
        <begin position="199"/>
        <end position="212"/>
    </location>
</feature>
<feature type="transmembrane region" description="Helical" evidence="2">
    <location>
        <begin position="102"/>
        <end position="119"/>
    </location>
</feature>
<feature type="transmembrane region" description="Helical" evidence="2">
    <location>
        <begin position="131"/>
        <end position="154"/>
    </location>
</feature>
<dbReference type="InterPro" id="IPR049713">
    <property type="entry name" value="Pr6Pr-like"/>
</dbReference>
<proteinExistence type="predicted"/>